<comment type="subcellular location">
    <subcellularLocation>
        <location evidence="3">Cytoplasm</location>
    </subcellularLocation>
</comment>
<comment type="catalytic activity">
    <reaction evidence="13">
        <text>thiamine triphosphate + H2O = thiamine diphosphate + phosphate + H(+)</text>
        <dbReference type="Rhea" id="RHEA:11744"/>
        <dbReference type="ChEBI" id="CHEBI:15377"/>
        <dbReference type="ChEBI" id="CHEBI:15378"/>
        <dbReference type="ChEBI" id="CHEBI:43474"/>
        <dbReference type="ChEBI" id="CHEBI:58937"/>
        <dbReference type="ChEBI" id="CHEBI:58938"/>
        <dbReference type="EC" id="3.6.1.28"/>
    </reaction>
</comment>
<dbReference type="SUPFAM" id="SSF55154">
    <property type="entry name" value="CYTH-like phosphatases"/>
    <property type="match status" value="1"/>
</dbReference>
<keyword evidence="8" id="KW-0963">Cytoplasm</keyword>
<evidence type="ECO:0000256" key="1">
    <source>
        <dbReference type="ARBA" id="ARBA00001946"/>
    </source>
</evidence>
<dbReference type="InterPro" id="IPR023577">
    <property type="entry name" value="CYTH_domain"/>
</dbReference>
<comment type="function">
    <text evidence="2">Hydrolase highly specific for thiamine triphosphate (ThTP).</text>
</comment>
<evidence type="ECO:0000259" key="14">
    <source>
        <dbReference type="PROSITE" id="PS51707"/>
    </source>
</evidence>
<dbReference type="RefSeq" id="XP_006824983.1">
    <property type="nucleotide sequence ID" value="XM_006824920.1"/>
</dbReference>
<gene>
    <name evidence="16" type="primary">LOC100376190</name>
</gene>
<dbReference type="PANTHER" id="PTHR14586:SF1">
    <property type="entry name" value="THIAMINE-TRIPHOSPHATASE"/>
    <property type="match status" value="1"/>
</dbReference>
<evidence type="ECO:0000256" key="2">
    <source>
        <dbReference type="ARBA" id="ARBA00002106"/>
    </source>
</evidence>
<dbReference type="Pfam" id="PF01928">
    <property type="entry name" value="CYTH"/>
    <property type="match status" value="1"/>
</dbReference>
<reference evidence="16" key="1">
    <citation type="submission" date="2025-08" db="UniProtKB">
        <authorList>
            <consortium name="RefSeq"/>
        </authorList>
    </citation>
    <scope>IDENTIFICATION</scope>
    <source>
        <tissue evidence="16">Testes</tissue>
    </source>
</reference>
<evidence type="ECO:0000256" key="11">
    <source>
        <dbReference type="ARBA" id="ARBA00022842"/>
    </source>
</evidence>
<name>A0ABM0MY92_SACKO</name>
<keyword evidence="10" id="KW-0378">Hydrolase</keyword>
<dbReference type="GeneID" id="100376190"/>
<dbReference type="InterPro" id="IPR039582">
    <property type="entry name" value="THTPA"/>
</dbReference>
<evidence type="ECO:0000256" key="13">
    <source>
        <dbReference type="ARBA" id="ARBA00048194"/>
    </source>
</evidence>
<evidence type="ECO:0000313" key="16">
    <source>
        <dbReference type="RefSeq" id="XP_006824983.1"/>
    </source>
</evidence>
<evidence type="ECO:0000313" key="15">
    <source>
        <dbReference type="Proteomes" id="UP000694865"/>
    </source>
</evidence>
<feature type="domain" description="CYTH" evidence="14">
    <location>
        <begin position="14"/>
        <end position="206"/>
    </location>
</feature>
<dbReference type="EC" id="3.6.1.28" evidence="6"/>
<evidence type="ECO:0000256" key="12">
    <source>
        <dbReference type="ARBA" id="ARBA00022990"/>
    </source>
</evidence>
<organism evidence="15 16">
    <name type="scientific">Saccoglossus kowalevskii</name>
    <name type="common">Acorn worm</name>
    <dbReference type="NCBI Taxonomy" id="10224"/>
    <lineage>
        <taxon>Eukaryota</taxon>
        <taxon>Metazoa</taxon>
        <taxon>Hemichordata</taxon>
        <taxon>Enteropneusta</taxon>
        <taxon>Harrimaniidae</taxon>
        <taxon>Saccoglossus</taxon>
    </lineage>
</organism>
<evidence type="ECO:0000256" key="9">
    <source>
        <dbReference type="ARBA" id="ARBA00022723"/>
    </source>
</evidence>
<evidence type="ECO:0000256" key="8">
    <source>
        <dbReference type="ARBA" id="ARBA00022490"/>
    </source>
</evidence>
<protein>
    <recommendedName>
        <fullName evidence="7">Thiamine-triphosphatase</fullName>
        <ecNumber evidence="6">3.6.1.28</ecNumber>
    </recommendedName>
</protein>
<evidence type="ECO:0000256" key="7">
    <source>
        <dbReference type="ARBA" id="ARBA00020088"/>
    </source>
</evidence>
<evidence type="ECO:0000256" key="5">
    <source>
        <dbReference type="ARBA" id="ARBA00011245"/>
    </source>
</evidence>
<keyword evidence="11" id="KW-0460">Magnesium</keyword>
<dbReference type="Gene3D" id="2.40.320.10">
    <property type="entry name" value="Hypothetical Protein Pfu-838710-001"/>
    <property type="match status" value="1"/>
</dbReference>
<proteinExistence type="inferred from homology"/>
<evidence type="ECO:0000256" key="3">
    <source>
        <dbReference type="ARBA" id="ARBA00004496"/>
    </source>
</evidence>
<dbReference type="PROSITE" id="PS51707">
    <property type="entry name" value="CYTH"/>
    <property type="match status" value="1"/>
</dbReference>
<evidence type="ECO:0000256" key="6">
    <source>
        <dbReference type="ARBA" id="ARBA00012378"/>
    </source>
</evidence>
<evidence type="ECO:0000256" key="4">
    <source>
        <dbReference type="ARBA" id="ARBA00008181"/>
    </source>
</evidence>
<dbReference type="SMART" id="SM01118">
    <property type="entry name" value="CYTH"/>
    <property type="match status" value="1"/>
</dbReference>
<comment type="cofactor">
    <cofactor evidence="1">
        <name>Mg(2+)</name>
        <dbReference type="ChEBI" id="CHEBI:18420"/>
    </cofactor>
</comment>
<comment type="subunit">
    <text evidence="5">Monomer.</text>
</comment>
<dbReference type="InterPro" id="IPR012177">
    <property type="entry name" value="ThTPase_euk"/>
</dbReference>
<sequence length="228" mass="26135">MSEEPTSETGTSKVLELERKFSINENSERKLQEVGASCLREKSFEDSYYDSVDYQLTLSDYWLRKREGNWELKSPPEKRKPESDVAQYIETTNAGEIVQYLSAILKTDPTHAGDNADQIAKFVEKTGLQPFAVFRTNRKTYTMEGGFQIDLDETDFGYKVGEIELIVHQNEDVAAALEKIDTLAEKLEFSKPTRILGKMDVYLMQHNPSHYNKLLEAHVLFNKHSKAV</sequence>
<keyword evidence="15" id="KW-1185">Reference proteome</keyword>
<keyword evidence="12" id="KW-0007">Acetylation</keyword>
<keyword evidence="9" id="KW-0479">Metal-binding</keyword>
<dbReference type="PANTHER" id="PTHR14586">
    <property type="entry name" value="THIAMINE-TRIPHOSPHATASE"/>
    <property type="match status" value="1"/>
</dbReference>
<dbReference type="InterPro" id="IPR033469">
    <property type="entry name" value="CYTH-like_dom_sf"/>
</dbReference>
<accession>A0ABM0MY92</accession>
<comment type="similarity">
    <text evidence="4">Belongs to the ThTPase family.</text>
</comment>
<dbReference type="Proteomes" id="UP000694865">
    <property type="component" value="Unplaced"/>
</dbReference>
<evidence type="ECO:0000256" key="10">
    <source>
        <dbReference type="ARBA" id="ARBA00022801"/>
    </source>
</evidence>
<dbReference type="CDD" id="cd07758">
    <property type="entry name" value="ThTPase"/>
    <property type="match status" value="1"/>
</dbReference>